<reference evidence="1 2" key="1">
    <citation type="journal article" date="2022" name="DNA Res.">
        <title>Chromosomal-level genome assembly of the orchid tree Bauhinia variegata (Leguminosae; Cercidoideae) supports the allotetraploid origin hypothesis of Bauhinia.</title>
        <authorList>
            <person name="Zhong Y."/>
            <person name="Chen Y."/>
            <person name="Zheng D."/>
            <person name="Pang J."/>
            <person name="Liu Y."/>
            <person name="Luo S."/>
            <person name="Meng S."/>
            <person name="Qian L."/>
            <person name="Wei D."/>
            <person name="Dai S."/>
            <person name="Zhou R."/>
        </authorList>
    </citation>
    <scope>NUCLEOTIDE SEQUENCE [LARGE SCALE GENOMIC DNA]</scope>
    <source>
        <strain evidence="1">BV-YZ2020</strain>
    </source>
</reference>
<keyword evidence="2" id="KW-1185">Reference proteome</keyword>
<dbReference type="Proteomes" id="UP000828941">
    <property type="component" value="Chromosome 8"/>
</dbReference>
<gene>
    <name evidence="1" type="ORF">L6164_021080</name>
</gene>
<evidence type="ECO:0000313" key="2">
    <source>
        <dbReference type="Proteomes" id="UP000828941"/>
    </source>
</evidence>
<sequence length="175" mass="18995">MAAKPALSSTTGVKNSQEDEPEFVTRTLLFLKRVGMIDPLAEGCNSKGFYSQFIRSFLQVDEIQRGRITCNLAVKPPITNFFKSLHGGALAAVVELVAIACAKTVVTEDKEIFLGEMSVSYLSGAPTNAEVLIDGSVVRSGRNLTVVALEFKLKKTGKLAYTARVTFYNMPVAKL</sequence>
<name>A0ACB9MXC0_BAUVA</name>
<proteinExistence type="predicted"/>
<accession>A0ACB9MXC0</accession>
<evidence type="ECO:0000313" key="1">
    <source>
        <dbReference type="EMBL" id="KAI4328747.1"/>
    </source>
</evidence>
<protein>
    <submittedName>
        <fullName evidence="1">Uncharacterized protein</fullName>
    </submittedName>
</protein>
<comment type="caution">
    <text evidence="1">The sequence shown here is derived from an EMBL/GenBank/DDBJ whole genome shotgun (WGS) entry which is preliminary data.</text>
</comment>
<organism evidence="1 2">
    <name type="scientific">Bauhinia variegata</name>
    <name type="common">Purple orchid tree</name>
    <name type="synonym">Phanera variegata</name>
    <dbReference type="NCBI Taxonomy" id="167791"/>
    <lineage>
        <taxon>Eukaryota</taxon>
        <taxon>Viridiplantae</taxon>
        <taxon>Streptophyta</taxon>
        <taxon>Embryophyta</taxon>
        <taxon>Tracheophyta</taxon>
        <taxon>Spermatophyta</taxon>
        <taxon>Magnoliopsida</taxon>
        <taxon>eudicotyledons</taxon>
        <taxon>Gunneridae</taxon>
        <taxon>Pentapetalae</taxon>
        <taxon>rosids</taxon>
        <taxon>fabids</taxon>
        <taxon>Fabales</taxon>
        <taxon>Fabaceae</taxon>
        <taxon>Cercidoideae</taxon>
        <taxon>Cercideae</taxon>
        <taxon>Bauhiniinae</taxon>
        <taxon>Bauhinia</taxon>
    </lineage>
</organism>
<dbReference type="EMBL" id="CM039433">
    <property type="protein sequence ID" value="KAI4328747.1"/>
    <property type="molecule type" value="Genomic_DNA"/>
</dbReference>